<dbReference type="RefSeq" id="WP_264136262.1">
    <property type="nucleotide sequence ID" value="NZ_JAOYOD010000001.1"/>
</dbReference>
<keyword evidence="4 13" id="KW-0808">Transferase</keyword>
<dbReference type="PANTHER" id="PTHR11817">
    <property type="entry name" value="PYRUVATE KINASE"/>
    <property type="match status" value="1"/>
</dbReference>
<reference evidence="16 17" key="1">
    <citation type="submission" date="2022-10" db="EMBL/GenBank/DDBJ databases">
        <title>Comparative genomics and taxonomic characterization of three novel marine species of genus Reichenbachiella exhibiting antioxidant and polysaccharide degradation activities.</title>
        <authorList>
            <person name="Muhammad N."/>
            <person name="Lee Y.-J."/>
            <person name="Ko J."/>
            <person name="Kim S.-G."/>
        </authorList>
    </citation>
    <scope>NUCLEOTIDE SEQUENCE [LARGE SCALE GENOMIC DNA]</scope>
    <source>
        <strain evidence="16 17">ABR2-5</strain>
    </source>
</reference>
<evidence type="ECO:0000256" key="2">
    <source>
        <dbReference type="ARBA" id="ARBA00008663"/>
    </source>
</evidence>
<dbReference type="InterPro" id="IPR015795">
    <property type="entry name" value="Pyrv_Knase_C"/>
</dbReference>
<keyword evidence="5" id="KW-0479">Metal-binding</keyword>
<evidence type="ECO:0000256" key="4">
    <source>
        <dbReference type="ARBA" id="ARBA00022679"/>
    </source>
</evidence>
<evidence type="ECO:0000256" key="8">
    <source>
        <dbReference type="ARBA" id="ARBA00022840"/>
    </source>
</evidence>
<dbReference type="InterPro" id="IPR001697">
    <property type="entry name" value="Pyr_Knase"/>
</dbReference>
<dbReference type="SUPFAM" id="SSF51621">
    <property type="entry name" value="Phosphoenolpyruvate/pyruvate domain"/>
    <property type="match status" value="1"/>
</dbReference>
<dbReference type="SUPFAM" id="SSF52935">
    <property type="entry name" value="PK C-terminal domain-like"/>
    <property type="match status" value="1"/>
</dbReference>
<comment type="pathway">
    <text evidence="1 13">Carbohydrate degradation; glycolysis; pyruvate from D-glyceraldehyde 3-phosphate: step 5/5.</text>
</comment>
<dbReference type="EMBL" id="JAOYOD010000001">
    <property type="protein sequence ID" value="MCV9385473.1"/>
    <property type="molecule type" value="Genomic_DNA"/>
</dbReference>
<evidence type="ECO:0000256" key="7">
    <source>
        <dbReference type="ARBA" id="ARBA00022777"/>
    </source>
</evidence>
<dbReference type="Pfam" id="PF00224">
    <property type="entry name" value="PK"/>
    <property type="match status" value="1"/>
</dbReference>
<evidence type="ECO:0000256" key="1">
    <source>
        <dbReference type="ARBA" id="ARBA00004997"/>
    </source>
</evidence>
<dbReference type="InterPro" id="IPR015793">
    <property type="entry name" value="Pyrv_Knase_brl"/>
</dbReference>
<comment type="catalytic activity">
    <reaction evidence="13">
        <text>pyruvate + ATP = phosphoenolpyruvate + ADP + H(+)</text>
        <dbReference type="Rhea" id="RHEA:18157"/>
        <dbReference type="ChEBI" id="CHEBI:15361"/>
        <dbReference type="ChEBI" id="CHEBI:15378"/>
        <dbReference type="ChEBI" id="CHEBI:30616"/>
        <dbReference type="ChEBI" id="CHEBI:58702"/>
        <dbReference type="ChEBI" id="CHEBI:456216"/>
        <dbReference type="EC" id="2.7.1.40"/>
    </reaction>
</comment>
<evidence type="ECO:0000256" key="3">
    <source>
        <dbReference type="ARBA" id="ARBA00012142"/>
    </source>
</evidence>
<proteinExistence type="inferred from homology"/>
<dbReference type="InterPro" id="IPR015806">
    <property type="entry name" value="Pyrv_Knase_insert_dom_sf"/>
</dbReference>
<protein>
    <recommendedName>
        <fullName evidence="3 12">Pyruvate kinase</fullName>
        <ecNumber evidence="3 12">2.7.1.40</ecNumber>
    </recommendedName>
</protein>
<keyword evidence="11 16" id="KW-0670">Pyruvate</keyword>
<comment type="similarity">
    <text evidence="2 13">Belongs to the pyruvate kinase family.</text>
</comment>
<dbReference type="Gene3D" id="2.40.33.10">
    <property type="entry name" value="PK beta-barrel domain-like"/>
    <property type="match status" value="1"/>
</dbReference>
<evidence type="ECO:0000256" key="10">
    <source>
        <dbReference type="ARBA" id="ARBA00023152"/>
    </source>
</evidence>
<dbReference type="Gene3D" id="3.40.1380.20">
    <property type="entry name" value="Pyruvate kinase, C-terminal domain"/>
    <property type="match status" value="1"/>
</dbReference>
<dbReference type="GO" id="GO:0004743">
    <property type="term" value="F:pyruvate kinase activity"/>
    <property type="evidence" value="ECO:0007669"/>
    <property type="project" value="UniProtKB-EC"/>
</dbReference>
<evidence type="ECO:0000256" key="6">
    <source>
        <dbReference type="ARBA" id="ARBA00022741"/>
    </source>
</evidence>
<gene>
    <name evidence="16" type="primary">pyk</name>
    <name evidence="16" type="ORF">N7U62_02305</name>
</gene>
<dbReference type="NCBIfam" id="TIGR01064">
    <property type="entry name" value="pyruv_kin"/>
    <property type="match status" value="1"/>
</dbReference>
<dbReference type="InterPro" id="IPR040442">
    <property type="entry name" value="Pyrv_kinase-like_dom_sf"/>
</dbReference>
<organism evidence="16 17">
    <name type="scientific">Reichenbachiella ulvae</name>
    <dbReference type="NCBI Taxonomy" id="2980104"/>
    <lineage>
        <taxon>Bacteria</taxon>
        <taxon>Pseudomonadati</taxon>
        <taxon>Bacteroidota</taxon>
        <taxon>Cytophagia</taxon>
        <taxon>Cytophagales</taxon>
        <taxon>Reichenbachiellaceae</taxon>
        <taxon>Reichenbachiella</taxon>
    </lineage>
</organism>
<feature type="domain" description="Pyruvate kinase barrel" evidence="14">
    <location>
        <begin position="4"/>
        <end position="324"/>
    </location>
</feature>
<evidence type="ECO:0000256" key="11">
    <source>
        <dbReference type="ARBA" id="ARBA00023317"/>
    </source>
</evidence>
<evidence type="ECO:0000259" key="14">
    <source>
        <dbReference type="Pfam" id="PF00224"/>
    </source>
</evidence>
<feature type="domain" description="Pyruvate kinase C-terminal" evidence="15">
    <location>
        <begin position="361"/>
        <end position="470"/>
    </location>
</feature>
<comment type="caution">
    <text evidence="16">The sequence shown here is derived from an EMBL/GenBank/DDBJ whole genome shotgun (WGS) entry which is preliminary data.</text>
</comment>
<sequence>MQSKRAKIIATLGPASQDKEMIKKLIHAGADVFRLNFSHGTHQDHLERINAINEVNEELGTNVCKLQDLQGPKIRIGEMENGGAEIVPGQKLTILTEDILGNSERVSTTYKPMATDVVKDDLILVDDGNLQLKVLSSDGKEVVTEVVHGGMLKSRKGINLPDTAISAPSLTEKDREDLEFGLEHDVDWVALSFVRNAQDIEELREIITARGKSTKIIAKIEKPEAVADIDAIIAATDAIMVARGDLGVEVLMEDVPPIQKSIVKKCNNLGKPVIVATQMLESMTENPRPTRAEANDVANSIYDGADTVMLSAESASGKFPVESVESMSRCIAAIEKSTDVVFNKPWEESGRTDLGANSLLVSSAVRLSKAVEAKAIIGMTKSGYTGLSLAKNRPEANIYMFTNNKAVLSQLNLVWGLKIFYYDEQKSTEETFDDLVAILKDKGYLKTGDTYVTTAAMPLHWQSKTNMMKVDEVK</sequence>
<dbReference type="NCBIfam" id="NF004978">
    <property type="entry name" value="PRK06354.1"/>
    <property type="match status" value="1"/>
</dbReference>
<dbReference type="GO" id="GO:0016301">
    <property type="term" value="F:kinase activity"/>
    <property type="evidence" value="ECO:0007669"/>
    <property type="project" value="UniProtKB-KW"/>
</dbReference>
<dbReference type="InterPro" id="IPR011037">
    <property type="entry name" value="Pyrv_Knase-like_insert_dom_sf"/>
</dbReference>
<dbReference type="NCBIfam" id="NF004491">
    <property type="entry name" value="PRK05826.1"/>
    <property type="match status" value="1"/>
</dbReference>
<evidence type="ECO:0000256" key="13">
    <source>
        <dbReference type="RuleBase" id="RU000504"/>
    </source>
</evidence>
<keyword evidence="7 13" id="KW-0418">Kinase</keyword>
<keyword evidence="10 13" id="KW-0324">Glycolysis</keyword>
<evidence type="ECO:0000313" key="17">
    <source>
        <dbReference type="Proteomes" id="UP001300692"/>
    </source>
</evidence>
<keyword evidence="6" id="KW-0547">Nucleotide-binding</keyword>
<dbReference type="Proteomes" id="UP001300692">
    <property type="component" value="Unassembled WGS sequence"/>
</dbReference>
<evidence type="ECO:0000259" key="15">
    <source>
        <dbReference type="Pfam" id="PF02887"/>
    </source>
</evidence>
<dbReference type="InterPro" id="IPR036918">
    <property type="entry name" value="Pyrv_Knase_C_sf"/>
</dbReference>
<dbReference type="Pfam" id="PF02887">
    <property type="entry name" value="PK_C"/>
    <property type="match status" value="1"/>
</dbReference>
<keyword evidence="8" id="KW-0067">ATP-binding</keyword>
<dbReference type="EC" id="2.7.1.40" evidence="3 12"/>
<dbReference type="PRINTS" id="PR01050">
    <property type="entry name" value="PYRUVTKNASE"/>
</dbReference>
<name>A0ABT3CP07_9BACT</name>
<evidence type="ECO:0000256" key="12">
    <source>
        <dbReference type="NCBIfam" id="TIGR01064"/>
    </source>
</evidence>
<keyword evidence="9 13" id="KW-0460">Magnesium</keyword>
<evidence type="ECO:0000256" key="5">
    <source>
        <dbReference type="ARBA" id="ARBA00022723"/>
    </source>
</evidence>
<evidence type="ECO:0000313" key="16">
    <source>
        <dbReference type="EMBL" id="MCV9385473.1"/>
    </source>
</evidence>
<evidence type="ECO:0000256" key="9">
    <source>
        <dbReference type="ARBA" id="ARBA00022842"/>
    </source>
</evidence>
<dbReference type="Gene3D" id="3.20.20.60">
    <property type="entry name" value="Phosphoenolpyruvate-binding domains"/>
    <property type="match status" value="1"/>
</dbReference>
<accession>A0ABT3CP07</accession>
<dbReference type="SUPFAM" id="SSF50800">
    <property type="entry name" value="PK beta-barrel domain-like"/>
    <property type="match status" value="1"/>
</dbReference>
<keyword evidence="17" id="KW-1185">Reference proteome</keyword>
<dbReference type="InterPro" id="IPR015813">
    <property type="entry name" value="Pyrv/PenolPyrv_kinase-like_dom"/>
</dbReference>